<keyword evidence="2" id="KW-1185">Reference proteome</keyword>
<gene>
    <name evidence="1" type="ORF">RAG0_13265</name>
</gene>
<name>A0A1E1LC23_9HELO</name>
<evidence type="ECO:0000313" key="1">
    <source>
        <dbReference type="EMBL" id="CZT08027.1"/>
    </source>
</evidence>
<proteinExistence type="predicted"/>
<dbReference type="EMBL" id="FJUX01000101">
    <property type="protein sequence ID" value="CZT08027.1"/>
    <property type="molecule type" value="Genomic_DNA"/>
</dbReference>
<protein>
    <submittedName>
        <fullName evidence="1">Uncharacterized protein</fullName>
    </submittedName>
</protein>
<evidence type="ECO:0000313" key="2">
    <source>
        <dbReference type="Proteomes" id="UP000178912"/>
    </source>
</evidence>
<sequence length="64" mass="6950">MAIIADWKNAELLLFAFSTTFNSTIELPHGGISPDLHLKSVTYSTRNVTQIAVEKSATPQLSCA</sequence>
<dbReference type="Proteomes" id="UP000178912">
    <property type="component" value="Unassembled WGS sequence"/>
</dbReference>
<accession>A0A1E1LC23</accession>
<organism evidence="1 2">
    <name type="scientific">Rhynchosporium agropyri</name>
    <dbReference type="NCBI Taxonomy" id="914238"/>
    <lineage>
        <taxon>Eukaryota</taxon>
        <taxon>Fungi</taxon>
        <taxon>Dikarya</taxon>
        <taxon>Ascomycota</taxon>
        <taxon>Pezizomycotina</taxon>
        <taxon>Leotiomycetes</taxon>
        <taxon>Helotiales</taxon>
        <taxon>Ploettnerulaceae</taxon>
        <taxon>Rhynchosporium</taxon>
    </lineage>
</organism>
<reference evidence="2" key="1">
    <citation type="submission" date="2016-03" db="EMBL/GenBank/DDBJ databases">
        <authorList>
            <person name="Guldener U."/>
        </authorList>
    </citation>
    <scope>NUCLEOTIDE SEQUENCE [LARGE SCALE GENOMIC DNA]</scope>
    <source>
        <strain evidence="2">04CH-RAC-A.6.1</strain>
    </source>
</reference>
<dbReference type="AlphaFoldDB" id="A0A1E1LC23"/>